<evidence type="ECO:0000313" key="9">
    <source>
        <dbReference type="EMBL" id="KIM48672.1"/>
    </source>
</evidence>
<reference evidence="9 10" key="1">
    <citation type="submission" date="2014-04" db="EMBL/GenBank/DDBJ databases">
        <authorList>
            <consortium name="DOE Joint Genome Institute"/>
            <person name="Kuo A."/>
            <person name="Gay G."/>
            <person name="Dore J."/>
            <person name="Kohler A."/>
            <person name="Nagy L.G."/>
            <person name="Floudas D."/>
            <person name="Copeland A."/>
            <person name="Barry K.W."/>
            <person name="Cichocki N."/>
            <person name="Veneault-Fourrey C."/>
            <person name="LaButti K."/>
            <person name="Lindquist E.A."/>
            <person name="Lipzen A."/>
            <person name="Lundell T."/>
            <person name="Morin E."/>
            <person name="Murat C."/>
            <person name="Sun H."/>
            <person name="Tunlid A."/>
            <person name="Henrissat B."/>
            <person name="Grigoriev I.V."/>
            <person name="Hibbett D.S."/>
            <person name="Martin F."/>
            <person name="Nordberg H.P."/>
            <person name="Cantor M.N."/>
            <person name="Hua S.X."/>
        </authorList>
    </citation>
    <scope>NUCLEOTIDE SEQUENCE [LARGE SCALE GENOMIC DNA]</scope>
    <source>
        <strain evidence="10">h7</strain>
    </source>
</reference>
<feature type="compositionally biased region" description="Polar residues" evidence="7">
    <location>
        <begin position="140"/>
        <end position="160"/>
    </location>
</feature>
<proteinExistence type="inferred from homology"/>
<evidence type="ECO:0000259" key="8">
    <source>
        <dbReference type="Pfam" id="PF11699"/>
    </source>
</evidence>
<organism evidence="9 10">
    <name type="scientific">Hebeloma cylindrosporum</name>
    <dbReference type="NCBI Taxonomy" id="76867"/>
    <lineage>
        <taxon>Eukaryota</taxon>
        <taxon>Fungi</taxon>
        <taxon>Dikarya</taxon>
        <taxon>Basidiomycota</taxon>
        <taxon>Agaricomycotina</taxon>
        <taxon>Agaricomycetes</taxon>
        <taxon>Agaricomycetidae</taxon>
        <taxon>Agaricales</taxon>
        <taxon>Agaricineae</taxon>
        <taxon>Hymenogastraceae</taxon>
        <taxon>Hebeloma</taxon>
    </lineage>
</organism>
<dbReference type="GO" id="GO:0051455">
    <property type="term" value="P:spindle attachment to meiosis I kinetochore"/>
    <property type="evidence" value="ECO:0007669"/>
    <property type="project" value="TreeGrafter"/>
</dbReference>
<name>A0A0C2Z677_HEBCY</name>
<evidence type="ECO:0000256" key="1">
    <source>
        <dbReference type="ARBA" id="ARBA00004123"/>
    </source>
</evidence>
<evidence type="ECO:0000313" key="10">
    <source>
        <dbReference type="Proteomes" id="UP000053424"/>
    </source>
</evidence>
<feature type="compositionally biased region" description="Low complexity" evidence="7">
    <location>
        <begin position="111"/>
        <end position="123"/>
    </location>
</feature>
<dbReference type="EMBL" id="KN831768">
    <property type="protein sequence ID" value="KIM48672.1"/>
    <property type="molecule type" value="Genomic_DNA"/>
</dbReference>
<dbReference type="InterPro" id="IPR028386">
    <property type="entry name" value="CENP-C/Mif2/cnp3"/>
</dbReference>
<dbReference type="GO" id="GO:0000776">
    <property type="term" value="C:kinetochore"/>
    <property type="evidence" value="ECO:0007669"/>
    <property type="project" value="InterPro"/>
</dbReference>
<evidence type="ECO:0000256" key="6">
    <source>
        <dbReference type="ARBA" id="ARBA00075033"/>
    </source>
</evidence>
<feature type="compositionally biased region" description="Acidic residues" evidence="7">
    <location>
        <begin position="220"/>
        <end position="237"/>
    </location>
</feature>
<dbReference type="Proteomes" id="UP000053424">
    <property type="component" value="Unassembled WGS sequence"/>
</dbReference>
<evidence type="ECO:0000256" key="2">
    <source>
        <dbReference type="ARBA" id="ARBA00010291"/>
    </source>
</evidence>
<dbReference type="FunFam" id="2.60.120.10:FF:000033">
    <property type="entry name" value="Centromere protein C 1"/>
    <property type="match status" value="1"/>
</dbReference>
<feature type="domain" description="Mif2/CENP-C cupin" evidence="8">
    <location>
        <begin position="455"/>
        <end position="538"/>
    </location>
</feature>
<accession>A0A0C2Z677</accession>
<dbReference type="STRING" id="686832.A0A0C2Z677"/>
<reference evidence="10" key="2">
    <citation type="submission" date="2015-01" db="EMBL/GenBank/DDBJ databases">
        <title>Evolutionary Origins and Diversification of the Mycorrhizal Mutualists.</title>
        <authorList>
            <consortium name="DOE Joint Genome Institute"/>
            <consortium name="Mycorrhizal Genomics Consortium"/>
            <person name="Kohler A."/>
            <person name="Kuo A."/>
            <person name="Nagy L.G."/>
            <person name="Floudas D."/>
            <person name="Copeland A."/>
            <person name="Barry K.W."/>
            <person name="Cichocki N."/>
            <person name="Veneault-Fourrey C."/>
            <person name="LaButti K."/>
            <person name="Lindquist E.A."/>
            <person name="Lipzen A."/>
            <person name="Lundell T."/>
            <person name="Morin E."/>
            <person name="Murat C."/>
            <person name="Riley R."/>
            <person name="Ohm R."/>
            <person name="Sun H."/>
            <person name="Tunlid A."/>
            <person name="Henrissat B."/>
            <person name="Grigoriev I.V."/>
            <person name="Hibbett D.S."/>
            <person name="Martin F."/>
        </authorList>
    </citation>
    <scope>NUCLEOTIDE SEQUENCE [LARGE SCALE GENOMIC DNA]</scope>
    <source>
        <strain evidence="10">h7</strain>
    </source>
</reference>
<feature type="compositionally biased region" description="Acidic residues" evidence="7">
    <location>
        <begin position="282"/>
        <end position="291"/>
    </location>
</feature>
<sequence>MPTSARKSSVGGARRGPQKAHVPYRGDNPEVGKKTGITVQHVERKSDGFEPFEELLQQADGRTPPRPKGRKKSLAMMGRHDEDYDEEDGEMSMQIDSPVQHLVNMRPPTTPTTSARSRSSIRPVARTSDVDFDKIPSPRPLNSTQRSSRNAGPGPSSLSKFTRARESTPDDPQGEEGEEYDYGEDNMVNGGFDDYGPQETPPNSSPQRGRGRPRSFSRIEEDEEQDEEQEQEDEEDQEKTPTQSKRDKGKGRAVREESREPSEEVEDEIAQGLEDVGLSPGSDEEEEDNDQEPQPPVKKARVESPKKPGRKTKSTSKKENREYREGTRKSSRNHYAPLEWWRGEKIVYGKTNSSGRVLVAPIKEIVRIPKDMPLPLGAKRKRGSTRPRSRSRALNDEEVIAPALPVANPEEGWDDETTTVYTVLRYTDREEADRRVAYPARMFNPKLAGDGSWFFDKVFSDDEFIAAGQLVIPPTGRKPSKAAKDNTYVFYVIEGAINFKIHNTSMILTTGGSFMVPRGNTYLIENISNRDAKLFFTQARKVVMTDEERAARELHIAETQKRKSMVRSSSAGAPSTGPRPVISPGGARSKSLAAPLRA</sequence>
<dbReference type="InterPro" id="IPR011051">
    <property type="entry name" value="RmlC_Cupin_sf"/>
</dbReference>
<dbReference type="Pfam" id="PF11699">
    <property type="entry name" value="CENP-C_C"/>
    <property type="match status" value="1"/>
</dbReference>
<evidence type="ECO:0000256" key="3">
    <source>
        <dbReference type="ARBA" id="ARBA00023125"/>
    </source>
</evidence>
<dbReference type="Gene3D" id="2.60.120.10">
    <property type="entry name" value="Jelly Rolls"/>
    <property type="match status" value="1"/>
</dbReference>
<feature type="region of interest" description="Disordered" evidence="7">
    <location>
        <begin position="557"/>
        <end position="598"/>
    </location>
</feature>
<keyword evidence="4" id="KW-0539">Nucleus</keyword>
<dbReference type="PANTHER" id="PTHR16684">
    <property type="entry name" value="CENTROMERE PROTEIN C"/>
    <property type="match status" value="1"/>
</dbReference>
<comment type="function">
    <text evidence="5">Component of the kinetochore, a multiprotein complex that assembles on centromeric DNA and attaches chromosomes to spindle microtubules, mediating chromosome segregation and sister chromatid segregation during meiosis and mitosis. Component of the inner kinetochore constitutive centromere-associated network (CCAN), which serves as a structural platform for outer kinetochore assembly.</text>
</comment>
<dbReference type="InterPro" id="IPR014710">
    <property type="entry name" value="RmlC-like_jellyroll"/>
</dbReference>
<feature type="compositionally biased region" description="Basic and acidic residues" evidence="7">
    <location>
        <begin position="316"/>
        <end position="328"/>
    </location>
</feature>
<keyword evidence="3" id="KW-0238">DNA-binding</keyword>
<comment type="subcellular location">
    <subcellularLocation>
        <location evidence="1">Nucleus</location>
    </subcellularLocation>
</comment>
<feature type="region of interest" description="Disordered" evidence="7">
    <location>
        <begin position="1"/>
        <end position="331"/>
    </location>
</feature>
<dbReference type="GO" id="GO:0051382">
    <property type="term" value="P:kinetochore assembly"/>
    <property type="evidence" value="ECO:0007669"/>
    <property type="project" value="InterPro"/>
</dbReference>
<dbReference type="HOGENOM" id="CLU_022335_0_0_1"/>
<comment type="similarity">
    <text evidence="2">Belongs to the CENP-C/MIF2 family.</text>
</comment>
<dbReference type="InterPro" id="IPR025974">
    <property type="entry name" value="Mif2/CENP-C_cupin"/>
</dbReference>
<feature type="compositionally biased region" description="Acidic residues" evidence="7">
    <location>
        <begin position="172"/>
        <end position="184"/>
    </location>
</feature>
<dbReference type="OrthoDB" id="1939643at2759"/>
<keyword evidence="10" id="KW-1185">Reference proteome</keyword>
<evidence type="ECO:0000256" key="5">
    <source>
        <dbReference type="ARBA" id="ARBA00057947"/>
    </source>
</evidence>
<dbReference type="SUPFAM" id="SSF51182">
    <property type="entry name" value="RmlC-like cupins"/>
    <property type="match status" value="1"/>
</dbReference>
<protein>
    <recommendedName>
        <fullName evidence="6">CENP-C homolog</fullName>
    </recommendedName>
</protein>
<dbReference type="GO" id="GO:0005634">
    <property type="term" value="C:nucleus"/>
    <property type="evidence" value="ECO:0007669"/>
    <property type="project" value="UniProtKB-SubCell"/>
</dbReference>
<dbReference type="GO" id="GO:0051315">
    <property type="term" value="P:attachment of mitotic spindle microtubules to kinetochore"/>
    <property type="evidence" value="ECO:0007669"/>
    <property type="project" value="TreeGrafter"/>
</dbReference>
<dbReference type="CDD" id="cd06993">
    <property type="entry name" value="cupin_CENP-C_C"/>
    <property type="match status" value="1"/>
</dbReference>
<gene>
    <name evidence="9" type="ORF">M413DRAFT_437856</name>
</gene>
<dbReference type="GO" id="GO:0019237">
    <property type="term" value="F:centromeric DNA binding"/>
    <property type="evidence" value="ECO:0007669"/>
    <property type="project" value="InterPro"/>
</dbReference>
<dbReference type="PANTHER" id="PTHR16684:SF11">
    <property type="entry name" value="CENTROMERE PROTEIN C"/>
    <property type="match status" value="1"/>
</dbReference>
<feature type="compositionally biased region" description="Basic and acidic residues" evidence="7">
    <location>
        <begin position="253"/>
        <end position="262"/>
    </location>
</feature>
<evidence type="ECO:0000256" key="7">
    <source>
        <dbReference type="SAM" id="MobiDB-lite"/>
    </source>
</evidence>
<evidence type="ECO:0000256" key="4">
    <source>
        <dbReference type="ARBA" id="ARBA00023242"/>
    </source>
</evidence>
<dbReference type="AlphaFoldDB" id="A0A0C2Z677"/>